<gene>
    <name evidence="1" type="ORF">AVDCRST_MAG93-4859</name>
</gene>
<evidence type="ECO:0000313" key="1">
    <source>
        <dbReference type="EMBL" id="CAA9304997.1"/>
    </source>
</evidence>
<name>A0A6J4KG17_9CHLR</name>
<sequence length="68" mass="7615">MTEGPNPTDAAACADAVAARYGIRGKEYRVSFDGKEKPAVRQRRLEKYGRTLALHVSRYLDTIESNSR</sequence>
<reference evidence="1" key="1">
    <citation type="submission" date="2020-02" db="EMBL/GenBank/DDBJ databases">
        <authorList>
            <person name="Meier V. D."/>
        </authorList>
    </citation>
    <scope>NUCLEOTIDE SEQUENCE</scope>
    <source>
        <strain evidence="1">AVDCRST_MAG93</strain>
    </source>
</reference>
<protein>
    <submittedName>
        <fullName evidence="1">Uncharacterized protein</fullName>
    </submittedName>
</protein>
<dbReference type="AlphaFoldDB" id="A0A6J4KG17"/>
<dbReference type="EMBL" id="CADCTR010001633">
    <property type="protein sequence ID" value="CAA9304997.1"/>
    <property type="molecule type" value="Genomic_DNA"/>
</dbReference>
<organism evidence="1">
    <name type="scientific">uncultured Chloroflexia bacterium</name>
    <dbReference type="NCBI Taxonomy" id="1672391"/>
    <lineage>
        <taxon>Bacteria</taxon>
        <taxon>Bacillati</taxon>
        <taxon>Chloroflexota</taxon>
        <taxon>Chloroflexia</taxon>
        <taxon>environmental samples</taxon>
    </lineage>
</organism>
<accession>A0A6J4KG17</accession>
<proteinExistence type="predicted"/>